<organism evidence="2 3">
    <name type="scientific">Vigna unguiculata</name>
    <name type="common">Cowpea</name>
    <dbReference type="NCBI Taxonomy" id="3917"/>
    <lineage>
        <taxon>Eukaryota</taxon>
        <taxon>Viridiplantae</taxon>
        <taxon>Streptophyta</taxon>
        <taxon>Embryophyta</taxon>
        <taxon>Tracheophyta</taxon>
        <taxon>Spermatophyta</taxon>
        <taxon>Magnoliopsida</taxon>
        <taxon>eudicotyledons</taxon>
        <taxon>Gunneridae</taxon>
        <taxon>Pentapetalae</taxon>
        <taxon>rosids</taxon>
        <taxon>fabids</taxon>
        <taxon>Fabales</taxon>
        <taxon>Fabaceae</taxon>
        <taxon>Papilionoideae</taxon>
        <taxon>50 kb inversion clade</taxon>
        <taxon>NPAAA clade</taxon>
        <taxon>indigoferoid/millettioid clade</taxon>
        <taxon>Phaseoleae</taxon>
        <taxon>Vigna</taxon>
    </lineage>
</organism>
<feature type="region of interest" description="Disordered" evidence="1">
    <location>
        <begin position="59"/>
        <end position="84"/>
    </location>
</feature>
<accession>A0A4D6NCY1</accession>
<reference evidence="2 3" key="1">
    <citation type="submission" date="2019-04" db="EMBL/GenBank/DDBJ databases">
        <title>An improved genome assembly and genetic linkage map for asparagus bean, Vigna unguiculata ssp. sesquipedialis.</title>
        <authorList>
            <person name="Xia Q."/>
            <person name="Zhang R."/>
            <person name="Dong Y."/>
        </authorList>
    </citation>
    <scope>NUCLEOTIDE SEQUENCE [LARGE SCALE GENOMIC DNA]</scope>
    <source>
        <tissue evidence="2">Leaf</tissue>
    </source>
</reference>
<name>A0A4D6NCY1_VIGUN</name>
<evidence type="ECO:0000256" key="1">
    <source>
        <dbReference type="SAM" id="MobiDB-lite"/>
    </source>
</evidence>
<evidence type="ECO:0000313" key="2">
    <source>
        <dbReference type="EMBL" id="QCE10731.1"/>
    </source>
</evidence>
<dbReference type="EMBL" id="CP039354">
    <property type="protein sequence ID" value="QCE10731.1"/>
    <property type="molecule type" value="Genomic_DNA"/>
</dbReference>
<dbReference type="AlphaFoldDB" id="A0A4D6NCY1"/>
<dbReference type="Proteomes" id="UP000501690">
    <property type="component" value="Linkage Group LG10"/>
</dbReference>
<gene>
    <name evidence="2" type="ORF">DEO72_LG10g1962</name>
</gene>
<proteinExistence type="predicted"/>
<sequence length="126" mass="13604">MNLPAHIIMFSPPSMNLLAHGTSSPDPSPTSLRTDNTRNHCLQHCRLALPKRRQAKILCRPPGGTPLTPGAKPHPNPLFQSLSPGGSPLPPGATCWRTLLLILSPGGPYHATRRYIRSAPMTVLAH</sequence>
<evidence type="ECO:0000313" key="3">
    <source>
        <dbReference type="Proteomes" id="UP000501690"/>
    </source>
</evidence>
<keyword evidence="3" id="KW-1185">Reference proteome</keyword>
<protein>
    <submittedName>
        <fullName evidence="2">Uncharacterized protein</fullName>
    </submittedName>
</protein>